<keyword evidence="3" id="KW-1185">Reference proteome</keyword>
<protein>
    <submittedName>
        <fullName evidence="2">Uncharacterized protein</fullName>
    </submittedName>
</protein>
<dbReference type="EMBL" id="MNCJ02000321">
    <property type="protein sequence ID" value="KAF5802949.1"/>
    <property type="molecule type" value="Genomic_DNA"/>
</dbReference>
<evidence type="ECO:0000313" key="2">
    <source>
        <dbReference type="EMBL" id="KAF5802949.1"/>
    </source>
</evidence>
<gene>
    <name evidence="2" type="ORF">HanXRQr2_Chr06g0265571</name>
</gene>
<evidence type="ECO:0000256" key="1">
    <source>
        <dbReference type="SAM" id="MobiDB-lite"/>
    </source>
</evidence>
<reference evidence="2" key="2">
    <citation type="submission" date="2020-06" db="EMBL/GenBank/DDBJ databases">
        <title>Helianthus annuus Genome sequencing and assembly Release 2.</title>
        <authorList>
            <person name="Gouzy J."/>
            <person name="Langlade N."/>
            <person name="Munos S."/>
        </authorList>
    </citation>
    <scope>NUCLEOTIDE SEQUENCE</scope>
    <source>
        <tissue evidence="2">Leaves</tissue>
    </source>
</reference>
<proteinExistence type="predicted"/>
<dbReference type="Gramene" id="mRNA:HanXRQr2_Chr06g0265571">
    <property type="protein sequence ID" value="mRNA:HanXRQr2_Chr06g0265571"/>
    <property type="gene ID" value="HanXRQr2_Chr06g0265571"/>
</dbReference>
<name>A0A9K3IUC1_HELAN</name>
<feature type="region of interest" description="Disordered" evidence="1">
    <location>
        <begin position="25"/>
        <end position="53"/>
    </location>
</feature>
<reference evidence="2" key="1">
    <citation type="journal article" date="2017" name="Nature">
        <title>The sunflower genome provides insights into oil metabolism, flowering and Asterid evolution.</title>
        <authorList>
            <person name="Badouin H."/>
            <person name="Gouzy J."/>
            <person name="Grassa C.J."/>
            <person name="Murat F."/>
            <person name="Staton S.E."/>
            <person name="Cottret L."/>
            <person name="Lelandais-Briere C."/>
            <person name="Owens G.L."/>
            <person name="Carrere S."/>
            <person name="Mayjonade B."/>
            <person name="Legrand L."/>
            <person name="Gill N."/>
            <person name="Kane N.C."/>
            <person name="Bowers J.E."/>
            <person name="Hubner S."/>
            <person name="Bellec A."/>
            <person name="Berard A."/>
            <person name="Berges H."/>
            <person name="Blanchet N."/>
            <person name="Boniface M.C."/>
            <person name="Brunel D."/>
            <person name="Catrice O."/>
            <person name="Chaidir N."/>
            <person name="Claudel C."/>
            <person name="Donnadieu C."/>
            <person name="Faraut T."/>
            <person name="Fievet G."/>
            <person name="Helmstetter N."/>
            <person name="King M."/>
            <person name="Knapp S.J."/>
            <person name="Lai Z."/>
            <person name="Le Paslier M.C."/>
            <person name="Lippi Y."/>
            <person name="Lorenzon L."/>
            <person name="Mandel J.R."/>
            <person name="Marage G."/>
            <person name="Marchand G."/>
            <person name="Marquand E."/>
            <person name="Bret-Mestries E."/>
            <person name="Morien E."/>
            <person name="Nambeesan S."/>
            <person name="Nguyen T."/>
            <person name="Pegot-Espagnet P."/>
            <person name="Pouilly N."/>
            <person name="Raftis F."/>
            <person name="Sallet E."/>
            <person name="Schiex T."/>
            <person name="Thomas J."/>
            <person name="Vandecasteele C."/>
            <person name="Vares D."/>
            <person name="Vear F."/>
            <person name="Vautrin S."/>
            <person name="Crespi M."/>
            <person name="Mangin B."/>
            <person name="Burke J.M."/>
            <person name="Salse J."/>
            <person name="Munos S."/>
            <person name="Vincourt P."/>
            <person name="Rieseberg L.H."/>
            <person name="Langlade N.B."/>
        </authorList>
    </citation>
    <scope>NUCLEOTIDE SEQUENCE</scope>
    <source>
        <tissue evidence="2">Leaves</tissue>
    </source>
</reference>
<dbReference type="Proteomes" id="UP000215914">
    <property type="component" value="Unassembled WGS sequence"/>
</dbReference>
<organism evidence="2 3">
    <name type="scientific">Helianthus annuus</name>
    <name type="common">Common sunflower</name>
    <dbReference type="NCBI Taxonomy" id="4232"/>
    <lineage>
        <taxon>Eukaryota</taxon>
        <taxon>Viridiplantae</taxon>
        <taxon>Streptophyta</taxon>
        <taxon>Embryophyta</taxon>
        <taxon>Tracheophyta</taxon>
        <taxon>Spermatophyta</taxon>
        <taxon>Magnoliopsida</taxon>
        <taxon>eudicotyledons</taxon>
        <taxon>Gunneridae</taxon>
        <taxon>Pentapetalae</taxon>
        <taxon>asterids</taxon>
        <taxon>campanulids</taxon>
        <taxon>Asterales</taxon>
        <taxon>Asteraceae</taxon>
        <taxon>Asteroideae</taxon>
        <taxon>Heliantheae alliance</taxon>
        <taxon>Heliantheae</taxon>
        <taxon>Helianthus</taxon>
    </lineage>
</organism>
<comment type="caution">
    <text evidence="2">The sequence shown here is derived from an EMBL/GenBank/DDBJ whole genome shotgun (WGS) entry which is preliminary data.</text>
</comment>
<evidence type="ECO:0000313" key="3">
    <source>
        <dbReference type="Proteomes" id="UP000215914"/>
    </source>
</evidence>
<accession>A0A9K3IUC1</accession>
<dbReference type="AlphaFoldDB" id="A0A9K3IUC1"/>
<sequence length="53" mass="6126">MKRWEIPVGFDDVTMKRWEIPVGLWRRDDDDGDGGSCDEGRSQASISTRQELQ</sequence>
<feature type="compositionally biased region" description="Polar residues" evidence="1">
    <location>
        <begin position="42"/>
        <end position="53"/>
    </location>
</feature>